<keyword evidence="4" id="KW-1185">Reference proteome</keyword>
<dbReference type="InterPro" id="IPR004013">
    <property type="entry name" value="PHP_dom"/>
</dbReference>
<dbReference type="Gene3D" id="3.20.20.140">
    <property type="entry name" value="Metal-dependent hydrolases"/>
    <property type="match status" value="1"/>
</dbReference>
<proteinExistence type="predicted"/>
<organism evidence="3 4">
    <name type="scientific">Symmachiella dynata</name>
    <dbReference type="NCBI Taxonomy" id="2527995"/>
    <lineage>
        <taxon>Bacteria</taxon>
        <taxon>Pseudomonadati</taxon>
        <taxon>Planctomycetota</taxon>
        <taxon>Planctomycetia</taxon>
        <taxon>Planctomycetales</taxon>
        <taxon>Planctomycetaceae</taxon>
        <taxon>Symmachiella</taxon>
    </lineage>
</organism>
<reference evidence="3 4" key="1">
    <citation type="submission" date="2019-02" db="EMBL/GenBank/DDBJ databases">
        <title>Deep-cultivation of Planctomycetes and their phenomic and genomic characterization uncovers novel biology.</title>
        <authorList>
            <person name="Wiegand S."/>
            <person name="Jogler M."/>
            <person name="Boedeker C."/>
            <person name="Pinto D."/>
            <person name="Vollmers J."/>
            <person name="Rivas-Marin E."/>
            <person name="Kohn T."/>
            <person name="Peeters S.H."/>
            <person name="Heuer A."/>
            <person name="Rast P."/>
            <person name="Oberbeckmann S."/>
            <person name="Bunk B."/>
            <person name="Jeske O."/>
            <person name="Meyerdierks A."/>
            <person name="Storesund J.E."/>
            <person name="Kallscheuer N."/>
            <person name="Luecker S."/>
            <person name="Lage O.M."/>
            <person name="Pohl T."/>
            <person name="Merkel B.J."/>
            <person name="Hornburger P."/>
            <person name="Mueller R.-W."/>
            <person name="Bruemmer F."/>
            <person name="Labrenz M."/>
            <person name="Spormann A.M."/>
            <person name="Op den Camp H."/>
            <person name="Overmann J."/>
            <person name="Amann R."/>
            <person name="Jetten M.S.M."/>
            <person name="Mascher T."/>
            <person name="Medema M.H."/>
            <person name="Devos D.P."/>
            <person name="Kaster A.-K."/>
            <person name="Ovreas L."/>
            <person name="Rohde M."/>
            <person name="Galperin M.Y."/>
            <person name="Jogler C."/>
        </authorList>
    </citation>
    <scope>NUCLEOTIDE SEQUENCE [LARGE SCALE GENOMIC DNA]</scope>
    <source>
        <strain evidence="3 4">Mal52</strain>
    </source>
</reference>
<feature type="domain" description="PHP" evidence="2">
    <location>
        <begin position="71"/>
        <end position="115"/>
    </location>
</feature>
<dbReference type="InterPro" id="IPR016195">
    <property type="entry name" value="Pol/histidinol_Pase-like"/>
</dbReference>
<feature type="chain" id="PRO_5021926071" evidence="1">
    <location>
        <begin position="30"/>
        <end position="448"/>
    </location>
</feature>
<dbReference type="AlphaFoldDB" id="A0A517ZW51"/>
<accession>A0A517ZW51</accession>
<dbReference type="EMBL" id="CP036276">
    <property type="protein sequence ID" value="QDU46676.1"/>
    <property type="molecule type" value="Genomic_DNA"/>
</dbReference>
<protein>
    <submittedName>
        <fullName evidence="3">PHP domain protein</fullName>
    </submittedName>
</protein>
<feature type="signal peptide" evidence="1">
    <location>
        <begin position="1"/>
        <end position="29"/>
    </location>
</feature>
<dbReference type="GO" id="GO:0003824">
    <property type="term" value="F:catalytic activity"/>
    <property type="evidence" value="ECO:0007669"/>
    <property type="project" value="InterPro"/>
</dbReference>
<evidence type="ECO:0000259" key="2">
    <source>
        <dbReference type="Pfam" id="PF02811"/>
    </source>
</evidence>
<dbReference type="CDD" id="cd07432">
    <property type="entry name" value="PHP_HisPPase"/>
    <property type="match status" value="1"/>
</dbReference>
<keyword evidence="1" id="KW-0732">Signal</keyword>
<evidence type="ECO:0000313" key="3">
    <source>
        <dbReference type="EMBL" id="QDU46676.1"/>
    </source>
</evidence>
<gene>
    <name evidence="3" type="ORF">Mal52_51980</name>
</gene>
<dbReference type="KEGG" id="sdyn:Mal52_51980"/>
<dbReference type="SUPFAM" id="SSF89550">
    <property type="entry name" value="PHP domain-like"/>
    <property type="match status" value="1"/>
</dbReference>
<dbReference type="Proteomes" id="UP000319383">
    <property type="component" value="Chromosome"/>
</dbReference>
<evidence type="ECO:0000313" key="4">
    <source>
        <dbReference type="Proteomes" id="UP000319383"/>
    </source>
</evidence>
<name>A0A517ZW51_9PLAN</name>
<sequence precursor="true">MRNHSSLLRTCWVIVATLCLLADSNCSIAADALDRLDLDKLRQLKVAVETLKTDRQPVTRTSEFTDYRACLHVHSFLSHDSNGTVEEIVKAAKEVGVRVLMFTNHPAVDYDFFTDGHRGLVDGVLLIPGAETTGLLSFPTASVKDKLGSEPQAFVDAVQPNGGMSFLCHLEERMDWELTGLTGSEIYNTHADFKDEARFIRVLRDPLALMLKLGPALREYPQGVFAALQNYPADYLKKWDAMCAIKPHTGVSANDAHHNQGLKATIEEDGNLRIDDGLGEKVALIDPEKLPLIKPLLLGKKAGDVVFDLDLDPYARSLHHVSTHLLMKDLTEANVREALQNGRAYVAFDWIADPTGFLFQLETDGNNYEMGSELPFISGMTLHAAAPLPGSFRLIRNGVEVARDLGRSGEFPVQEPGIYRVEIWLNLEGEPRIWILSNPIYIREPESK</sequence>
<dbReference type="Pfam" id="PF02811">
    <property type="entry name" value="PHP"/>
    <property type="match status" value="1"/>
</dbReference>
<dbReference type="RefSeq" id="WP_145379166.1">
    <property type="nucleotide sequence ID" value="NZ_CP036276.1"/>
</dbReference>
<evidence type="ECO:0000256" key="1">
    <source>
        <dbReference type="SAM" id="SignalP"/>
    </source>
</evidence>